<dbReference type="EMBL" id="MN739776">
    <property type="protein sequence ID" value="QHT25962.1"/>
    <property type="molecule type" value="Genomic_DNA"/>
</dbReference>
<accession>A0A6C0EB48</accession>
<protein>
    <submittedName>
        <fullName evidence="1">Uncharacterized protein</fullName>
    </submittedName>
</protein>
<reference evidence="1" key="1">
    <citation type="journal article" date="2020" name="Nature">
        <title>Giant virus diversity and host interactions through global metagenomics.</title>
        <authorList>
            <person name="Schulz F."/>
            <person name="Roux S."/>
            <person name="Paez-Espino D."/>
            <person name="Jungbluth S."/>
            <person name="Walsh D.A."/>
            <person name="Denef V.J."/>
            <person name="McMahon K.D."/>
            <person name="Konstantinidis K.T."/>
            <person name="Eloe-Fadrosh E.A."/>
            <person name="Kyrpides N.C."/>
            <person name="Woyke T."/>
        </authorList>
    </citation>
    <scope>NUCLEOTIDE SEQUENCE</scope>
    <source>
        <strain evidence="1">GVMAG-M-3300023179-27</strain>
    </source>
</reference>
<proteinExistence type="predicted"/>
<evidence type="ECO:0000313" key="1">
    <source>
        <dbReference type="EMBL" id="QHT25962.1"/>
    </source>
</evidence>
<organism evidence="1">
    <name type="scientific">viral metagenome</name>
    <dbReference type="NCBI Taxonomy" id="1070528"/>
    <lineage>
        <taxon>unclassified sequences</taxon>
        <taxon>metagenomes</taxon>
        <taxon>organismal metagenomes</taxon>
    </lineage>
</organism>
<dbReference type="AlphaFoldDB" id="A0A6C0EB48"/>
<sequence length="204" mass="23658">MEHTFFLKLADQDDDAVALENDFDNFIDKFTDVVAKKFPEGFPTREFLNWYSTLSFVNIGDDDDFELIVKDCYPLFVCRCNSSLLCDEDILKMFPKCHFIYREDNKRRYSKTKYLCINDKDFLTGEVKKFLQTDVSNDIKFNTLVSYIQALYGENLRRVISDGNTVKFRLTSSYVDSVMSAIDDVGMTDSVTVERTEGFISISI</sequence>
<name>A0A6C0EB48_9ZZZZ</name>